<dbReference type="SUPFAM" id="SSF63829">
    <property type="entry name" value="Calcium-dependent phosphotriesterase"/>
    <property type="match status" value="1"/>
</dbReference>
<dbReference type="InterPro" id="IPR056822">
    <property type="entry name" value="TEN_NHL"/>
</dbReference>
<feature type="domain" description="Teneurin NHL" evidence="2">
    <location>
        <begin position="203"/>
        <end position="251"/>
    </location>
</feature>
<keyword evidence="4" id="KW-1185">Reference proteome</keyword>
<organism evidence="3 4">
    <name type="scientific">Spirosoma rhododendri</name>
    <dbReference type="NCBI Taxonomy" id="2728024"/>
    <lineage>
        <taxon>Bacteria</taxon>
        <taxon>Pseudomonadati</taxon>
        <taxon>Bacteroidota</taxon>
        <taxon>Cytophagia</taxon>
        <taxon>Cytophagales</taxon>
        <taxon>Cytophagaceae</taxon>
        <taxon>Spirosoma</taxon>
    </lineage>
</organism>
<sequence>MRYVSVPLLAIAVLALSGRCTRPVDEPIVTPPAEPREVSTFAGSGKLGDRDGQADSAQFCFPQALAFSPTGTLYIADNTNDLIRAVDVNQVVTTLAGAGYVRYHHDPVNGQGRKASFNGLTDIAFGADGNCYAVEYTSQVRKITPDGQVSTFTVLPRGYGNGLTFDASGNLYVSTTTCLYKISPAGKVSLFSGQPGVPRGFRDGDADSARFVNPASLASDQRGNLYVADMNLIRKVAPDGSVTTFAGYEKAVADKDGVGTAAGFGFINGLAIGALGDLYVSTFDAIRKVTPDGVVTTVAGGVNLGYQDGSLATARFNQLNGIAFDRAGNLYAADRFNRVVRKIVLR</sequence>
<dbReference type="AlphaFoldDB" id="A0A7L5DJ27"/>
<dbReference type="Gene3D" id="2.120.10.30">
    <property type="entry name" value="TolB, C-terminal domain"/>
    <property type="match status" value="3"/>
</dbReference>
<gene>
    <name evidence="3" type="ORF">HH216_00785</name>
</gene>
<dbReference type="EMBL" id="CP051677">
    <property type="protein sequence ID" value="QJD77113.1"/>
    <property type="molecule type" value="Genomic_DNA"/>
</dbReference>
<dbReference type="KEGG" id="srho:HH216_00785"/>
<dbReference type="Proteomes" id="UP000501128">
    <property type="component" value="Chromosome"/>
</dbReference>
<evidence type="ECO:0000313" key="4">
    <source>
        <dbReference type="Proteomes" id="UP000501128"/>
    </source>
</evidence>
<dbReference type="InterPro" id="IPR011042">
    <property type="entry name" value="6-blade_b-propeller_TolB-like"/>
</dbReference>
<accession>A0A7L5DJ27</accession>
<proteinExistence type="predicted"/>
<dbReference type="Pfam" id="PF25021">
    <property type="entry name" value="TEN_NHL"/>
    <property type="match status" value="1"/>
</dbReference>
<evidence type="ECO:0000259" key="2">
    <source>
        <dbReference type="Pfam" id="PF25021"/>
    </source>
</evidence>
<dbReference type="PANTHER" id="PTHR13833:SF71">
    <property type="entry name" value="NHL DOMAIN-CONTAINING PROTEIN"/>
    <property type="match status" value="1"/>
</dbReference>
<evidence type="ECO:0000313" key="3">
    <source>
        <dbReference type="EMBL" id="QJD77113.1"/>
    </source>
</evidence>
<dbReference type="PANTHER" id="PTHR13833">
    <property type="match status" value="1"/>
</dbReference>
<feature type="region of interest" description="Disordered" evidence="1">
    <location>
        <begin position="31"/>
        <end position="50"/>
    </location>
</feature>
<dbReference type="RefSeq" id="WP_169549057.1">
    <property type="nucleotide sequence ID" value="NZ_CP051677.1"/>
</dbReference>
<evidence type="ECO:0000256" key="1">
    <source>
        <dbReference type="SAM" id="MobiDB-lite"/>
    </source>
</evidence>
<reference evidence="3 4" key="1">
    <citation type="submission" date="2020-04" db="EMBL/GenBank/DDBJ databases">
        <title>Genome sequencing of novel species.</title>
        <authorList>
            <person name="Heo J."/>
            <person name="Kim S.-J."/>
            <person name="Kim J.-S."/>
            <person name="Hong S.-B."/>
            <person name="Kwon S.-W."/>
        </authorList>
    </citation>
    <scope>NUCLEOTIDE SEQUENCE [LARGE SCALE GENOMIC DNA]</scope>
    <source>
        <strain evidence="3 4">CJU-R4</strain>
    </source>
</reference>
<protein>
    <recommendedName>
        <fullName evidence="2">Teneurin NHL domain-containing protein</fullName>
    </recommendedName>
</protein>
<name>A0A7L5DJ27_9BACT</name>